<dbReference type="InterPro" id="IPR000831">
    <property type="entry name" value="Trp_repress"/>
</dbReference>
<dbReference type="Gene3D" id="1.10.1270.10">
    <property type="entry name" value="TrpR-like"/>
    <property type="match status" value="1"/>
</dbReference>
<dbReference type="InterPro" id="IPR038116">
    <property type="entry name" value="TrpR-like_sf"/>
</dbReference>
<evidence type="ECO:0008006" key="2">
    <source>
        <dbReference type="Google" id="ProtNLM"/>
    </source>
</evidence>
<dbReference type="NCBIfam" id="TIGR02531">
    <property type="entry name" value="yecD_yerC"/>
    <property type="match status" value="1"/>
</dbReference>
<name>A0A381T151_9ZZZZ</name>
<proteinExistence type="predicted"/>
<dbReference type="AlphaFoldDB" id="A0A381T151"/>
<dbReference type="GO" id="GO:0043565">
    <property type="term" value="F:sequence-specific DNA binding"/>
    <property type="evidence" value="ECO:0007669"/>
    <property type="project" value="InterPro"/>
</dbReference>
<dbReference type="Pfam" id="PF01371">
    <property type="entry name" value="Trp_repressor"/>
    <property type="match status" value="1"/>
</dbReference>
<dbReference type="EMBL" id="UINC01003792">
    <property type="protein sequence ID" value="SVA09281.1"/>
    <property type="molecule type" value="Genomic_DNA"/>
</dbReference>
<gene>
    <name evidence="1" type="ORF">METZ01_LOCUS62135</name>
</gene>
<organism evidence="1">
    <name type="scientific">marine metagenome</name>
    <dbReference type="NCBI Taxonomy" id="408172"/>
    <lineage>
        <taxon>unclassified sequences</taxon>
        <taxon>metagenomes</taxon>
        <taxon>ecological metagenomes</taxon>
    </lineage>
</organism>
<dbReference type="PIRSF" id="PIRSF012508">
    <property type="entry name" value="YerC"/>
    <property type="match status" value="1"/>
</dbReference>
<dbReference type="InterPro" id="IPR013368">
    <property type="entry name" value="YecD_YerC"/>
</dbReference>
<dbReference type="PANTHER" id="PTHR40080">
    <property type="entry name" value="LMO1763 PROTEIN"/>
    <property type="match status" value="1"/>
</dbReference>
<dbReference type="PANTHER" id="PTHR40080:SF1">
    <property type="entry name" value="TRPR-LIKE PROTEIN YERC_YECD"/>
    <property type="match status" value="1"/>
</dbReference>
<sequence>MKIQRVYSNQEEIKVEDRLFKAIKSLRSIDECRSFFQDICTPAELQAIKDRWSVADYLNQGYTYREINTLTGVSLTTIGRVARFVSDGSGGYQTALKRTSK</sequence>
<dbReference type="GO" id="GO:0003700">
    <property type="term" value="F:DNA-binding transcription factor activity"/>
    <property type="evidence" value="ECO:0007669"/>
    <property type="project" value="InterPro"/>
</dbReference>
<dbReference type="SUPFAM" id="SSF48295">
    <property type="entry name" value="TrpR-like"/>
    <property type="match status" value="1"/>
</dbReference>
<reference evidence="1" key="1">
    <citation type="submission" date="2018-05" db="EMBL/GenBank/DDBJ databases">
        <authorList>
            <person name="Lanie J.A."/>
            <person name="Ng W.-L."/>
            <person name="Kazmierczak K.M."/>
            <person name="Andrzejewski T.M."/>
            <person name="Davidsen T.M."/>
            <person name="Wayne K.J."/>
            <person name="Tettelin H."/>
            <person name="Glass J.I."/>
            <person name="Rusch D."/>
            <person name="Podicherti R."/>
            <person name="Tsui H.-C.T."/>
            <person name="Winkler M.E."/>
        </authorList>
    </citation>
    <scope>NUCLEOTIDE SEQUENCE</scope>
</reference>
<evidence type="ECO:0000313" key="1">
    <source>
        <dbReference type="EMBL" id="SVA09281.1"/>
    </source>
</evidence>
<protein>
    <recommendedName>
        <fullName evidence="2">TrpR protein YerC/YecD</fullName>
    </recommendedName>
</protein>
<dbReference type="InterPro" id="IPR010921">
    <property type="entry name" value="Trp_repressor/repl_initiator"/>
</dbReference>
<accession>A0A381T151</accession>